<evidence type="ECO:0000256" key="7">
    <source>
        <dbReference type="SAM" id="MobiDB-lite"/>
    </source>
</evidence>
<dbReference type="SUPFAM" id="SSF50729">
    <property type="entry name" value="PH domain-like"/>
    <property type="match status" value="1"/>
</dbReference>
<dbReference type="OrthoDB" id="1854502at2759"/>
<dbReference type="Gene3D" id="2.30.29.30">
    <property type="entry name" value="Pleckstrin-homology domain (PH domain)/Phosphotyrosine-binding domain (PTB)"/>
    <property type="match status" value="1"/>
</dbReference>
<dbReference type="GO" id="GO:0005829">
    <property type="term" value="C:cytosol"/>
    <property type="evidence" value="ECO:0007669"/>
    <property type="project" value="TreeGrafter"/>
</dbReference>
<dbReference type="InterPro" id="IPR014830">
    <property type="entry name" value="Glycolipid_transfer_prot_dom"/>
</dbReference>
<dbReference type="Proteomes" id="UP001152795">
    <property type="component" value="Unassembled WGS sequence"/>
</dbReference>
<dbReference type="GO" id="GO:0016020">
    <property type="term" value="C:membrane"/>
    <property type="evidence" value="ECO:0007669"/>
    <property type="project" value="UniProtKB-SubCell"/>
</dbReference>
<keyword evidence="9" id="KW-1185">Reference proteome</keyword>
<organism evidence="8 9">
    <name type="scientific">Paramuricea clavata</name>
    <name type="common">Red gorgonian</name>
    <name type="synonym">Violescent sea-whip</name>
    <dbReference type="NCBI Taxonomy" id="317549"/>
    <lineage>
        <taxon>Eukaryota</taxon>
        <taxon>Metazoa</taxon>
        <taxon>Cnidaria</taxon>
        <taxon>Anthozoa</taxon>
        <taxon>Octocorallia</taxon>
        <taxon>Malacalcyonacea</taxon>
        <taxon>Plexauridae</taxon>
        <taxon>Paramuricea</taxon>
    </lineage>
</organism>
<dbReference type="SMART" id="SM00233">
    <property type="entry name" value="PH"/>
    <property type="match status" value="1"/>
</dbReference>
<sequence length="500" mass="55568">MPYMEGALWKWTNYVSGWQLRWFVLDFGVLSYYKSQDDIQLGCRGSVKMGCCDVTVQVGDSLRINLKFPPDQYMYIKATTASERQQWLVALGSSKACLTQGNTPETTKKSRHVEAPQPRQTLHEKMSEMHVCKNILLDQINSIKNLCEDKEKVHDFQEAATLLSATCDAFLTNLSDCVKMAEHKFGTGTPLSSPISPLAPQHKNFNTPKINLPNKVQSKQANRVSPHSSSPSPPSSNPQSPSSFPENAETKQDHSSQANEVSGTNERANETKENITVNLSKTFAKEKEITTAPTTFSTAPNRFIAVEVLENGDIPTKSFLLACNSILPIFDVLGPTAFAPVKLDISGNIKKLTSKYDNDRQSCATLQSMISFEIHSNTCTAKNSATDALLWLKRALQFTNAFLMEINKGERELVVVASNAYSKTLRKYHGWMVRGVFAMAVKAVPYWKDFVKALGSTDSGVAPESDVLHDIKEFTDTLSPLIDRINEFYALNNLDSDNTV</sequence>
<dbReference type="FunFam" id="2.30.29.30:FF:000085">
    <property type="entry name" value="Pleckstrin homology domain-containing family A member 8"/>
    <property type="match status" value="1"/>
</dbReference>
<evidence type="ECO:0000256" key="5">
    <source>
        <dbReference type="ARBA" id="ARBA00023034"/>
    </source>
</evidence>
<dbReference type="GO" id="GO:1902388">
    <property type="term" value="F:ceramide 1-phosphate transfer activity"/>
    <property type="evidence" value="ECO:0007669"/>
    <property type="project" value="TreeGrafter"/>
</dbReference>
<evidence type="ECO:0000256" key="1">
    <source>
        <dbReference type="ARBA" id="ARBA00004170"/>
    </source>
</evidence>
<evidence type="ECO:0000256" key="4">
    <source>
        <dbReference type="ARBA" id="ARBA00022448"/>
    </source>
</evidence>
<gene>
    <name evidence="8" type="ORF">PACLA_8A055011</name>
</gene>
<evidence type="ECO:0000313" key="8">
    <source>
        <dbReference type="EMBL" id="CAB3978697.1"/>
    </source>
</evidence>
<accession>A0A7D9D7K3</accession>
<feature type="compositionally biased region" description="Polar residues" evidence="7">
    <location>
        <begin position="203"/>
        <end position="223"/>
    </location>
</feature>
<protein>
    <recommendedName>
        <fullName evidence="3">Pleckstrin homology domain-containing family A member 8</fullName>
    </recommendedName>
</protein>
<feature type="compositionally biased region" description="Polar residues" evidence="7">
    <location>
        <begin position="255"/>
        <end position="266"/>
    </location>
</feature>
<evidence type="ECO:0000256" key="2">
    <source>
        <dbReference type="ARBA" id="ARBA00004198"/>
    </source>
</evidence>
<comment type="caution">
    <text evidence="8">The sequence shown here is derived from an EMBL/GenBank/DDBJ whole genome shotgun (WGS) entry which is preliminary data.</text>
</comment>
<dbReference type="GO" id="GO:0005794">
    <property type="term" value="C:Golgi apparatus"/>
    <property type="evidence" value="ECO:0007669"/>
    <property type="project" value="UniProtKB-SubCell"/>
</dbReference>
<proteinExistence type="predicted"/>
<dbReference type="SUPFAM" id="SSF110004">
    <property type="entry name" value="Glycolipid transfer protein, GLTP"/>
    <property type="match status" value="1"/>
</dbReference>
<dbReference type="InterPro" id="IPR011993">
    <property type="entry name" value="PH-like_dom_sf"/>
</dbReference>
<evidence type="ECO:0000256" key="3">
    <source>
        <dbReference type="ARBA" id="ARBA00016588"/>
    </source>
</evidence>
<dbReference type="PANTHER" id="PTHR10219:SF25">
    <property type="entry name" value="PLECKSTRIN HOMOLOGY DOMAIN-CONTAINING FAMILY A MEMBER 8"/>
    <property type="match status" value="1"/>
</dbReference>
<dbReference type="AlphaFoldDB" id="A0A7D9D7K3"/>
<dbReference type="Gene3D" id="1.10.3520.10">
    <property type="entry name" value="Glycolipid transfer protein"/>
    <property type="match status" value="1"/>
</dbReference>
<dbReference type="PANTHER" id="PTHR10219">
    <property type="entry name" value="GLYCOLIPID TRANSFER PROTEIN-RELATED"/>
    <property type="match status" value="1"/>
</dbReference>
<name>A0A7D9D7K3_PARCT</name>
<dbReference type="Pfam" id="PF00169">
    <property type="entry name" value="PH"/>
    <property type="match status" value="1"/>
</dbReference>
<keyword evidence="6" id="KW-0472">Membrane</keyword>
<keyword evidence="5" id="KW-0333">Golgi apparatus</keyword>
<evidence type="ECO:0000313" key="9">
    <source>
        <dbReference type="Proteomes" id="UP001152795"/>
    </source>
</evidence>
<dbReference type="FunFam" id="1.10.3520.10:FF:000001">
    <property type="entry name" value="Pleckstrin domain-containing family A member 8"/>
    <property type="match status" value="1"/>
</dbReference>
<keyword evidence="4" id="KW-0813">Transport</keyword>
<dbReference type="InterPro" id="IPR036497">
    <property type="entry name" value="GLTP_sf"/>
</dbReference>
<dbReference type="InterPro" id="IPR001849">
    <property type="entry name" value="PH_domain"/>
</dbReference>
<dbReference type="GO" id="GO:1902387">
    <property type="term" value="F:ceramide 1-phosphate binding"/>
    <property type="evidence" value="ECO:0007669"/>
    <property type="project" value="TreeGrafter"/>
</dbReference>
<dbReference type="EMBL" id="CACRXK020000134">
    <property type="protein sequence ID" value="CAB3978697.1"/>
    <property type="molecule type" value="Genomic_DNA"/>
</dbReference>
<feature type="region of interest" description="Disordered" evidence="7">
    <location>
        <begin position="192"/>
        <end position="275"/>
    </location>
</feature>
<dbReference type="Pfam" id="PF08718">
    <property type="entry name" value="GLTP"/>
    <property type="match status" value="1"/>
</dbReference>
<evidence type="ECO:0000256" key="6">
    <source>
        <dbReference type="ARBA" id="ARBA00023136"/>
    </source>
</evidence>
<reference evidence="8" key="1">
    <citation type="submission" date="2020-04" db="EMBL/GenBank/DDBJ databases">
        <authorList>
            <person name="Alioto T."/>
            <person name="Alioto T."/>
            <person name="Gomez Garrido J."/>
        </authorList>
    </citation>
    <scope>NUCLEOTIDE SEQUENCE</scope>
    <source>
        <strain evidence="8">A484AB</strain>
    </source>
</reference>
<comment type="subcellular location">
    <subcellularLocation>
        <location evidence="2">Golgi apparatus</location>
        <location evidence="2">trans-Golgi network membrane</location>
    </subcellularLocation>
    <subcellularLocation>
        <location evidence="1">Membrane</location>
        <topology evidence="1">Peripheral membrane protein</topology>
    </subcellularLocation>
</comment>
<dbReference type="PROSITE" id="PS50003">
    <property type="entry name" value="PH_DOMAIN"/>
    <property type="match status" value="1"/>
</dbReference>